<evidence type="ECO:0000259" key="3">
    <source>
        <dbReference type="Pfam" id="PF22725"/>
    </source>
</evidence>
<dbReference type="GO" id="GO:0000166">
    <property type="term" value="F:nucleotide binding"/>
    <property type="evidence" value="ECO:0007669"/>
    <property type="project" value="InterPro"/>
</dbReference>
<reference evidence="4 5" key="1">
    <citation type="journal article" date="2014" name="Int. J. Syst. Evol. Microbiol.">
        <title>Complete genome sequence of Corynebacterium casei LMG S-19264T (=DSM 44701T), isolated from a smear-ripened cheese.</title>
        <authorList>
            <consortium name="US DOE Joint Genome Institute (JGI-PGF)"/>
            <person name="Walter F."/>
            <person name="Albersmeier A."/>
            <person name="Kalinowski J."/>
            <person name="Ruckert C."/>
        </authorList>
    </citation>
    <scope>NUCLEOTIDE SEQUENCE [LARGE SCALE GENOMIC DNA]</scope>
    <source>
        <strain evidence="4 5">KCTC 19473</strain>
    </source>
</reference>
<dbReference type="Gene3D" id="3.40.50.720">
    <property type="entry name" value="NAD(P)-binding Rossmann-like Domain"/>
    <property type="match status" value="1"/>
</dbReference>
<name>A0A918XHB4_9ACTN</name>
<protein>
    <submittedName>
        <fullName evidence="4">Dehydrogenase</fullName>
    </submittedName>
</protein>
<keyword evidence="1" id="KW-0560">Oxidoreductase</keyword>
<keyword evidence="5" id="KW-1185">Reference proteome</keyword>
<dbReference type="AlphaFoldDB" id="A0A918XHB4"/>
<dbReference type="Proteomes" id="UP000654947">
    <property type="component" value="Unassembled WGS sequence"/>
</dbReference>
<dbReference type="GO" id="GO:0016491">
    <property type="term" value="F:oxidoreductase activity"/>
    <property type="evidence" value="ECO:0007669"/>
    <property type="project" value="UniProtKB-KW"/>
</dbReference>
<dbReference type="SUPFAM" id="SSF55347">
    <property type="entry name" value="Glyceraldehyde-3-phosphate dehydrogenase-like, C-terminal domain"/>
    <property type="match status" value="1"/>
</dbReference>
<dbReference type="InterPro" id="IPR055170">
    <property type="entry name" value="GFO_IDH_MocA-like_dom"/>
</dbReference>
<comment type="caution">
    <text evidence="4">The sequence shown here is derived from an EMBL/GenBank/DDBJ whole genome shotgun (WGS) entry which is preliminary data.</text>
</comment>
<accession>A0A918XHB4</accession>
<gene>
    <name evidence="4" type="ORF">GCM10007147_32800</name>
</gene>
<evidence type="ECO:0000256" key="1">
    <source>
        <dbReference type="ARBA" id="ARBA00023002"/>
    </source>
</evidence>
<dbReference type="InterPro" id="IPR000683">
    <property type="entry name" value="Gfo/Idh/MocA-like_OxRdtase_N"/>
</dbReference>
<dbReference type="Pfam" id="PF22725">
    <property type="entry name" value="GFO_IDH_MocA_C3"/>
    <property type="match status" value="1"/>
</dbReference>
<feature type="domain" description="Gfo/Idh/MocA-like oxidoreductase N-terminal" evidence="2">
    <location>
        <begin position="25"/>
        <end position="140"/>
    </location>
</feature>
<dbReference type="Pfam" id="PF01408">
    <property type="entry name" value="GFO_IDH_MocA"/>
    <property type="match status" value="1"/>
</dbReference>
<dbReference type="SUPFAM" id="SSF51735">
    <property type="entry name" value="NAD(P)-binding Rossmann-fold domains"/>
    <property type="match status" value="1"/>
</dbReference>
<proteinExistence type="predicted"/>
<evidence type="ECO:0000313" key="5">
    <source>
        <dbReference type="Proteomes" id="UP000654947"/>
    </source>
</evidence>
<dbReference type="PANTHER" id="PTHR43818:SF11">
    <property type="entry name" value="BCDNA.GH03377"/>
    <property type="match status" value="1"/>
</dbReference>
<dbReference type="Gene3D" id="3.30.360.10">
    <property type="entry name" value="Dihydrodipicolinate Reductase, domain 2"/>
    <property type="match status" value="1"/>
</dbReference>
<dbReference type="PANTHER" id="PTHR43818">
    <property type="entry name" value="BCDNA.GH03377"/>
    <property type="match status" value="1"/>
</dbReference>
<dbReference type="InterPro" id="IPR036291">
    <property type="entry name" value="NAD(P)-bd_dom_sf"/>
</dbReference>
<evidence type="ECO:0000313" key="4">
    <source>
        <dbReference type="EMBL" id="GHD30765.1"/>
    </source>
</evidence>
<dbReference type="InterPro" id="IPR050463">
    <property type="entry name" value="Gfo/Idh/MocA_oxidrdct_glycsds"/>
</dbReference>
<feature type="domain" description="GFO/IDH/MocA-like oxidoreductase" evidence="3">
    <location>
        <begin position="150"/>
        <end position="282"/>
    </location>
</feature>
<organism evidence="4 5">
    <name type="scientific">Nocardiopsis kunsanensis</name>
    <dbReference type="NCBI Taxonomy" id="141693"/>
    <lineage>
        <taxon>Bacteria</taxon>
        <taxon>Bacillati</taxon>
        <taxon>Actinomycetota</taxon>
        <taxon>Actinomycetes</taxon>
        <taxon>Streptosporangiales</taxon>
        <taxon>Nocardiopsidaceae</taxon>
        <taxon>Nocardiopsis</taxon>
    </lineage>
</organism>
<sequence length="385" mass="40600">MTVRKVTSLGEATDSAAAPVPETYRAAVIGTGFMGRTHTHAVRAAGGEVVGAAGSSADKAASFGAAHGIGRTHADPLELIHRDDVDVVHVCTPNHLHAPLSLAALEAGKHVVCEKPLATEASLARELVTAAHERDRVAVVPFVYRFHPMVREARARVAAGSVGRLTLAHGGYLQDWMLRTEEDNWRVDPALGGPTRAFGDIGSHWCDMLEFVTGDRITAVSAQTSRISETRGAESRPVDTEDLVAFQFATAGGMVGTSVISQVSPGRKNQLVLEISGTEGALAFDQERPETLWAGGRERTAVVSRDDPDLSPDAARFVKVPVGHPQGYQDCFNSLVADTGAAVAGASPEGLPVFTDGLRAAVLAEAVLESARTRGWVDVPGVEEP</sequence>
<evidence type="ECO:0000259" key="2">
    <source>
        <dbReference type="Pfam" id="PF01408"/>
    </source>
</evidence>
<dbReference type="EMBL" id="BMXL01000019">
    <property type="protein sequence ID" value="GHD30765.1"/>
    <property type="molecule type" value="Genomic_DNA"/>
</dbReference>